<dbReference type="GO" id="GO:0016757">
    <property type="term" value="F:glycosyltransferase activity"/>
    <property type="evidence" value="ECO:0007669"/>
    <property type="project" value="UniProtKB-KW"/>
</dbReference>
<gene>
    <name evidence="4" type="ORF">BBI01_11005</name>
</gene>
<dbReference type="Proteomes" id="UP000092651">
    <property type="component" value="Unassembled WGS sequence"/>
</dbReference>
<dbReference type="SUPFAM" id="SSF53756">
    <property type="entry name" value="UDP-Glycosyltransferase/glycogen phosphorylase"/>
    <property type="match status" value="1"/>
</dbReference>
<dbReference type="InterPro" id="IPR001296">
    <property type="entry name" value="Glyco_trans_1"/>
</dbReference>
<organism evidence="4 5">
    <name type="scientific">Chryseobacterium artocarpi</name>
    <dbReference type="NCBI Taxonomy" id="1414727"/>
    <lineage>
        <taxon>Bacteria</taxon>
        <taxon>Pseudomonadati</taxon>
        <taxon>Bacteroidota</taxon>
        <taxon>Flavobacteriia</taxon>
        <taxon>Flavobacteriales</taxon>
        <taxon>Weeksellaceae</taxon>
        <taxon>Chryseobacterium group</taxon>
        <taxon>Chryseobacterium</taxon>
    </lineage>
</organism>
<feature type="domain" description="Glycosyl transferase family 1" evidence="3">
    <location>
        <begin position="190"/>
        <end position="341"/>
    </location>
</feature>
<dbReference type="PANTHER" id="PTHR12526:SF629">
    <property type="entry name" value="TEICHURONIC ACID BIOSYNTHESIS GLYCOSYLTRANSFERASE TUAH-RELATED"/>
    <property type="match status" value="1"/>
</dbReference>
<keyword evidence="2" id="KW-0808">Transferase</keyword>
<evidence type="ECO:0000259" key="3">
    <source>
        <dbReference type="Pfam" id="PF00534"/>
    </source>
</evidence>
<dbReference type="Pfam" id="PF00534">
    <property type="entry name" value="Glycos_transf_1"/>
    <property type="match status" value="1"/>
</dbReference>
<evidence type="ECO:0000256" key="1">
    <source>
        <dbReference type="ARBA" id="ARBA00022676"/>
    </source>
</evidence>
<evidence type="ECO:0000313" key="4">
    <source>
        <dbReference type="EMBL" id="OCA70481.1"/>
    </source>
</evidence>
<protein>
    <recommendedName>
        <fullName evidence="3">Glycosyl transferase family 1 domain-containing protein</fullName>
    </recommendedName>
</protein>
<dbReference type="EMBL" id="MAYH01000034">
    <property type="protein sequence ID" value="OCA70481.1"/>
    <property type="molecule type" value="Genomic_DNA"/>
</dbReference>
<keyword evidence="5" id="KW-1185">Reference proteome</keyword>
<proteinExistence type="predicted"/>
<comment type="caution">
    <text evidence="4">The sequence shown here is derived from an EMBL/GenBank/DDBJ whole genome shotgun (WGS) entry which is preliminary data.</text>
</comment>
<name>A0A1B8ZFV8_9FLAO</name>
<dbReference type="AlphaFoldDB" id="A0A1B8ZFV8"/>
<reference evidence="4 5" key="1">
    <citation type="submission" date="2016-07" db="EMBL/GenBank/DDBJ databases">
        <authorList>
            <person name="Jeong J.-J."/>
            <person name="Kim D.W."/>
            <person name="Sang M.K."/>
            <person name="Choi I.-G."/>
            <person name="Kim K.D."/>
        </authorList>
    </citation>
    <scope>NUCLEOTIDE SEQUENCE [LARGE SCALE GENOMIC DNA]</scope>
    <source>
        <strain evidence="4 5">UTM-3</strain>
    </source>
</reference>
<sequence>MLDSSLLGGVETVSNRLIKALSKDYEISILSLYCKNKEAVNLFPDYVSQHKLEFSDEVEMFAAMELFFKNNSFYACINQIQELNISSAVAKNCYDNDIKVYSVLHNSPLLYKVGFEDSNYFIINFLKKIKRKFVWQKNRKYFLELLKYSNKFVCISENCFQEFKNLNFNMQNVIMLYNLLESSFASEYDVSNKENMVIYAGRLVVEKRVLELLQCWESLKNKNDWTLYIVGSGYQETFLKEYAEKKQIQNVVFTGHKSDIRNYLANSKIAILNSLTEGLPTFLIEAGVFKNVLIGRDSIGGTRDVIKNNQNGFLITSKNELLEKLELLIHNNEILDDLAKKSNYVNKFFDPKIIEDWKTILKN</sequence>
<keyword evidence="1" id="KW-0328">Glycosyltransferase</keyword>
<evidence type="ECO:0000313" key="5">
    <source>
        <dbReference type="Proteomes" id="UP000092651"/>
    </source>
</evidence>
<evidence type="ECO:0000256" key="2">
    <source>
        <dbReference type="ARBA" id="ARBA00022679"/>
    </source>
</evidence>
<dbReference type="Gene3D" id="3.40.50.2000">
    <property type="entry name" value="Glycogen Phosphorylase B"/>
    <property type="match status" value="2"/>
</dbReference>
<dbReference type="PANTHER" id="PTHR12526">
    <property type="entry name" value="GLYCOSYLTRANSFERASE"/>
    <property type="match status" value="1"/>
</dbReference>
<accession>A0A1B8ZFV8</accession>